<feature type="transmembrane region" description="Helical" evidence="8">
    <location>
        <begin position="248"/>
        <end position="276"/>
    </location>
</feature>
<organism evidence="9 10">
    <name type="scientific">Anopheles epiroticus</name>
    <dbReference type="NCBI Taxonomy" id="199890"/>
    <lineage>
        <taxon>Eukaryota</taxon>
        <taxon>Metazoa</taxon>
        <taxon>Ecdysozoa</taxon>
        <taxon>Arthropoda</taxon>
        <taxon>Hexapoda</taxon>
        <taxon>Insecta</taxon>
        <taxon>Pterygota</taxon>
        <taxon>Neoptera</taxon>
        <taxon>Endopterygota</taxon>
        <taxon>Diptera</taxon>
        <taxon>Nematocera</taxon>
        <taxon>Culicoidea</taxon>
        <taxon>Culicidae</taxon>
        <taxon>Anophelinae</taxon>
        <taxon>Anopheles</taxon>
    </lineage>
</organism>
<evidence type="ECO:0000313" key="9">
    <source>
        <dbReference type="EnsemblMetazoa" id="AEPI006705-PA"/>
    </source>
</evidence>
<proteinExistence type="predicted"/>
<keyword evidence="3 8" id="KW-0812">Transmembrane</keyword>
<dbReference type="GO" id="GO:0005886">
    <property type="term" value="C:plasma membrane"/>
    <property type="evidence" value="ECO:0007669"/>
    <property type="project" value="UniProtKB-SubCell"/>
</dbReference>
<reference evidence="9" key="2">
    <citation type="submission" date="2020-05" db="UniProtKB">
        <authorList>
            <consortium name="EnsemblMetazoa"/>
        </authorList>
    </citation>
    <scope>IDENTIFICATION</scope>
    <source>
        <strain evidence="9">Epiroticus2</strain>
    </source>
</reference>
<evidence type="ECO:0008006" key="11">
    <source>
        <dbReference type="Google" id="ProtNLM"/>
    </source>
</evidence>
<keyword evidence="4 8" id="KW-1133">Transmembrane helix</keyword>
<evidence type="ECO:0000256" key="7">
    <source>
        <dbReference type="ARBA" id="ARBA00023180"/>
    </source>
</evidence>
<sequence length="282" mass="32625">MPSQYRWCLAVPKTYNRILHQQVFEPYATDLWVMIAIIACGYLLYNLCLKDALQRRHPNAFPIVNTPLHILRILLLFLLTEYYTALLSSNLGLSLMPSYPKTLGQFQKSTIPLITKRPDLYHFLLSNPDLLARTITWNLSKRYDPTGLALILLCDLFPYTISQTSQLLSKELSRHHYHMINEPVQSIISVSPFLRTSPLLPRFQLYVDRLYEAGIWDYVVRKWTLGAMHPTTSGNNALDLSILTLEHFLPVFIVGGYLYLLAIGIFLLEVIIYRILRSLNVR</sequence>
<evidence type="ECO:0000256" key="5">
    <source>
        <dbReference type="ARBA" id="ARBA00023136"/>
    </source>
</evidence>
<evidence type="ECO:0000256" key="2">
    <source>
        <dbReference type="ARBA" id="ARBA00022475"/>
    </source>
</evidence>
<dbReference type="VEuPathDB" id="VectorBase:AEPI006705"/>
<dbReference type="EnsemblMetazoa" id="AEPI006705-RA">
    <property type="protein sequence ID" value="AEPI006705-PA"/>
    <property type="gene ID" value="AEPI006705"/>
</dbReference>
<evidence type="ECO:0000256" key="8">
    <source>
        <dbReference type="SAM" id="Phobius"/>
    </source>
</evidence>
<dbReference type="PANTHER" id="PTHR42643">
    <property type="entry name" value="IONOTROPIC RECEPTOR 20A-RELATED"/>
    <property type="match status" value="1"/>
</dbReference>
<evidence type="ECO:0000313" key="10">
    <source>
        <dbReference type="Proteomes" id="UP000075885"/>
    </source>
</evidence>
<evidence type="ECO:0000256" key="6">
    <source>
        <dbReference type="ARBA" id="ARBA00023170"/>
    </source>
</evidence>
<dbReference type="AlphaFoldDB" id="A0A182PIE3"/>
<keyword evidence="6" id="KW-0675">Receptor</keyword>
<dbReference type="Proteomes" id="UP000075885">
    <property type="component" value="Unassembled WGS sequence"/>
</dbReference>
<dbReference type="PANTHER" id="PTHR42643:SF41">
    <property type="entry name" value="IONOTROPIC RECEPTOR 20A-RELATED"/>
    <property type="match status" value="1"/>
</dbReference>
<keyword evidence="7" id="KW-0325">Glycoprotein</keyword>
<feature type="transmembrane region" description="Helical" evidence="8">
    <location>
        <begin position="31"/>
        <end position="49"/>
    </location>
</feature>
<comment type="subcellular location">
    <subcellularLocation>
        <location evidence="1">Cell membrane</location>
        <topology evidence="1">Multi-pass membrane protein</topology>
    </subcellularLocation>
</comment>
<keyword evidence="10" id="KW-1185">Reference proteome</keyword>
<dbReference type="STRING" id="199890.A0A182PIE3"/>
<evidence type="ECO:0000256" key="1">
    <source>
        <dbReference type="ARBA" id="ARBA00004651"/>
    </source>
</evidence>
<keyword evidence="2" id="KW-1003">Cell membrane</keyword>
<reference evidence="10" key="1">
    <citation type="submission" date="2013-03" db="EMBL/GenBank/DDBJ databases">
        <title>The Genome Sequence of Anopheles epiroticus epiroticus2.</title>
        <authorList>
            <consortium name="The Broad Institute Genomics Platform"/>
            <person name="Neafsey D.E."/>
            <person name="Howell P."/>
            <person name="Walker B."/>
            <person name="Young S.K."/>
            <person name="Zeng Q."/>
            <person name="Gargeya S."/>
            <person name="Fitzgerald M."/>
            <person name="Haas B."/>
            <person name="Abouelleil A."/>
            <person name="Allen A.W."/>
            <person name="Alvarado L."/>
            <person name="Arachchi H.M."/>
            <person name="Berlin A.M."/>
            <person name="Chapman S.B."/>
            <person name="Gainer-Dewar J."/>
            <person name="Goldberg J."/>
            <person name="Griggs A."/>
            <person name="Gujja S."/>
            <person name="Hansen M."/>
            <person name="Howarth C."/>
            <person name="Imamovic A."/>
            <person name="Ireland A."/>
            <person name="Larimer J."/>
            <person name="McCowan C."/>
            <person name="Murphy C."/>
            <person name="Pearson M."/>
            <person name="Poon T.W."/>
            <person name="Priest M."/>
            <person name="Roberts A."/>
            <person name="Saif S."/>
            <person name="Shea T."/>
            <person name="Sisk P."/>
            <person name="Sykes S."/>
            <person name="Wortman J."/>
            <person name="Nusbaum C."/>
            <person name="Birren B."/>
        </authorList>
    </citation>
    <scope>NUCLEOTIDE SEQUENCE [LARGE SCALE GENOMIC DNA]</scope>
    <source>
        <strain evidence="10">Epiroticus2</strain>
    </source>
</reference>
<evidence type="ECO:0000256" key="3">
    <source>
        <dbReference type="ARBA" id="ARBA00022692"/>
    </source>
</evidence>
<feature type="transmembrane region" description="Helical" evidence="8">
    <location>
        <begin position="70"/>
        <end position="93"/>
    </location>
</feature>
<dbReference type="InterPro" id="IPR052192">
    <property type="entry name" value="Insect_Ionotropic_Sensory_Rcpt"/>
</dbReference>
<keyword evidence="5 8" id="KW-0472">Membrane</keyword>
<protein>
    <recommendedName>
        <fullName evidence="11">Ionotropic glutamate receptor C-terminal domain-containing protein</fullName>
    </recommendedName>
</protein>
<accession>A0A182PIE3</accession>
<evidence type="ECO:0000256" key="4">
    <source>
        <dbReference type="ARBA" id="ARBA00022989"/>
    </source>
</evidence>
<name>A0A182PIE3_9DIPT</name>